<accession>A0A364P2I6</accession>
<proteinExistence type="predicted"/>
<evidence type="ECO:0000313" key="2">
    <source>
        <dbReference type="EMBL" id="RAU23544.1"/>
    </source>
</evidence>
<keyword evidence="3" id="KW-1185">Reference proteome</keyword>
<dbReference type="InterPro" id="IPR036291">
    <property type="entry name" value="NAD(P)-bd_dom_sf"/>
</dbReference>
<protein>
    <submittedName>
        <fullName evidence="2">NAD-dependent epimerase/dehydratase</fullName>
    </submittedName>
</protein>
<organism evidence="2 3">
    <name type="scientific">Paramagnetospirillum kuznetsovii</name>
    <dbReference type="NCBI Taxonomy" id="2053833"/>
    <lineage>
        <taxon>Bacteria</taxon>
        <taxon>Pseudomonadati</taxon>
        <taxon>Pseudomonadota</taxon>
        <taxon>Alphaproteobacteria</taxon>
        <taxon>Rhodospirillales</taxon>
        <taxon>Magnetospirillaceae</taxon>
        <taxon>Paramagnetospirillum</taxon>
    </lineage>
</organism>
<dbReference type="Gene3D" id="3.40.50.720">
    <property type="entry name" value="NAD(P)-binding Rossmann-like Domain"/>
    <property type="match status" value="1"/>
</dbReference>
<dbReference type="PANTHER" id="PTHR43245">
    <property type="entry name" value="BIFUNCTIONAL POLYMYXIN RESISTANCE PROTEIN ARNA"/>
    <property type="match status" value="1"/>
</dbReference>
<evidence type="ECO:0000313" key="3">
    <source>
        <dbReference type="Proteomes" id="UP000251075"/>
    </source>
</evidence>
<dbReference type="RefSeq" id="WP_112141774.1">
    <property type="nucleotide sequence ID" value="NZ_PGTO01000001.1"/>
</dbReference>
<dbReference type="InterPro" id="IPR050177">
    <property type="entry name" value="Lipid_A_modif_metabolic_enz"/>
</dbReference>
<dbReference type="EMBL" id="PGTO01000001">
    <property type="protein sequence ID" value="RAU23544.1"/>
    <property type="molecule type" value="Genomic_DNA"/>
</dbReference>
<dbReference type="SUPFAM" id="SSF51735">
    <property type="entry name" value="NAD(P)-binding Rossmann-fold domains"/>
    <property type="match status" value="1"/>
</dbReference>
<dbReference type="AlphaFoldDB" id="A0A364P2I6"/>
<dbReference type="PANTHER" id="PTHR43245:SF23">
    <property type="entry name" value="NAD(P)-BINDING DOMAIN-CONTAINING PROTEIN"/>
    <property type="match status" value="1"/>
</dbReference>
<evidence type="ECO:0000259" key="1">
    <source>
        <dbReference type="Pfam" id="PF01370"/>
    </source>
</evidence>
<comment type="caution">
    <text evidence="2">The sequence shown here is derived from an EMBL/GenBank/DDBJ whole genome shotgun (WGS) entry which is preliminary data.</text>
</comment>
<name>A0A364P2I6_9PROT</name>
<reference evidence="2 3" key="1">
    <citation type="submission" date="2017-11" db="EMBL/GenBank/DDBJ databases">
        <title>Draft genome sequence of magnetotactic bacterium Magnetospirillum kuznetsovii LBB-42.</title>
        <authorList>
            <person name="Grouzdev D.S."/>
            <person name="Rysina M.S."/>
            <person name="Baslerov R.V."/>
            <person name="Koziaeva V."/>
        </authorList>
    </citation>
    <scope>NUCLEOTIDE SEQUENCE [LARGE SCALE GENOMIC DNA]</scope>
    <source>
        <strain evidence="2 3">LBB-42</strain>
    </source>
</reference>
<gene>
    <name evidence="2" type="ORF">CU669_00090</name>
</gene>
<dbReference type="CDD" id="cd08946">
    <property type="entry name" value="SDR_e"/>
    <property type="match status" value="1"/>
</dbReference>
<dbReference type="Pfam" id="PF01370">
    <property type="entry name" value="Epimerase"/>
    <property type="match status" value="1"/>
</dbReference>
<dbReference type="OrthoDB" id="9795501at2"/>
<dbReference type="Proteomes" id="UP000251075">
    <property type="component" value="Unassembled WGS sequence"/>
</dbReference>
<dbReference type="InterPro" id="IPR001509">
    <property type="entry name" value="Epimerase_deHydtase"/>
</dbReference>
<sequence length="369" mass="41027">MTNAAARFERAKTVAFEINAHLPPDYQAELLGEQLRVDRDRLVLVVGGAGYIGSVLCGDLLAKGYRVRNLDLVVYNNGVCVAPWLGHPNYQFMGGDLADEATFVKALDGVTDVVLLAGLVGDPVTKNFPDAAARINDEGHSAMLRLLAGKGLNRVVFVSTCSNYGLIQGDQLADEDFELSPLSLYAKSKVRVEQTLLGGRGKVDYTPVVLRFATAFGLSPRMRFDLTVSEFTRAMALGEDLLVFDAHTWRPYCHVRDFAELIRRAIEAPAERVAFEVFNAGRDVNNKTKQMIVDAILTQLPEAKVRYQEHGSDPRNYRVDFTKVKERLHFVPKWTVEDGVAELIDALKQGLYRDIAQPTSFHGNWEPQV</sequence>
<feature type="domain" description="NAD-dependent epimerase/dehydratase" evidence="1">
    <location>
        <begin position="43"/>
        <end position="281"/>
    </location>
</feature>